<organism evidence="1 2">
    <name type="scientific">Geobacter argillaceus</name>
    <dbReference type="NCBI Taxonomy" id="345631"/>
    <lineage>
        <taxon>Bacteria</taxon>
        <taxon>Pseudomonadati</taxon>
        <taxon>Thermodesulfobacteriota</taxon>
        <taxon>Desulfuromonadia</taxon>
        <taxon>Geobacterales</taxon>
        <taxon>Geobacteraceae</taxon>
        <taxon>Geobacter</taxon>
    </lineage>
</organism>
<evidence type="ECO:0008006" key="3">
    <source>
        <dbReference type="Google" id="ProtNLM"/>
    </source>
</evidence>
<accession>A0A562VMU1</accession>
<reference evidence="1 2" key="1">
    <citation type="submission" date="2019-07" db="EMBL/GenBank/DDBJ databases">
        <title>Genomic Encyclopedia of Archaeal and Bacterial Type Strains, Phase II (KMG-II): from individual species to whole genera.</title>
        <authorList>
            <person name="Goeker M."/>
        </authorList>
    </citation>
    <scope>NUCLEOTIDE SEQUENCE [LARGE SCALE GENOMIC DNA]</scope>
    <source>
        <strain evidence="1 2">ATCC BAA-1139</strain>
    </source>
</reference>
<protein>
    <recommendedName>
        <fullName evidence="3">ParE-like toxin of type II ParDE toxin-antitoxin system</fullName>
    </recommendedName>
</protein>
<dbReference type="AlphaFoldDB" id="A0A562VMU1"/>
<dbReference type="RefSeq" id="WP_145022000.1">
    <property type="nucleotide sequence ID" value="NZ_VLLN01000010.1"/>
</dbReference>
<dbReference type="EMBL" id="VLLN01000010">
    <property type="protein sequence ID" value="TWJ19296.1"/>
    <property type="molecule type" value="Genomic_DNA"/>
</dbReference>
<evidence type="ECO:0000313" key="1">
    <source>
        <dbReference type="EMBL" id="TWJ19296.1"/>
    </source>
</evidence>
<keyword evidence="2" id="KW-1185">Reference proteome</keyword>
<evidence type="ECO:0000313" key="2">
    <source>
        <dbReference type="Proteomes" id="UP000319449"/>
    </source>
</evidence>
<sequence length="110" mass="12802">MVKKFSSIRRTPTFMAAYAEMSSYLRRSSPLAFLALPSAMKLILDTIDRHPRSWPIKRTRSGSTEHEFHLAIVDIAYRRLHVRYHVDTHNIAHLLAIWVDGHDEPNYTLS</sequence>
<dbReference type="Proteomes" id="UP000319449">
    <property type="component" value="Unassembled WGS sequence"/>
</dbReference>
<name>A0A562VMU1_9BACT</name>
<comment type="caution">
    <text evidence="1">The sequence shown here is derived from an EMBL/GenBank/DDBJ whole genome shotgun (WGS) entry which is preliminary data.</text>
</comment>
<gene>
    <name evidence="1" type="ORF">JN12_01987</name>
</gene>
<dbReference type="OrthoDB" id="5402332at2"/>
<proteinExistence type="predicted"/>